<accession>A0A0U1M297</accession>
<keyword evidence="4" id="KW-0347">Helicase</keyword>
<keyword evidence="4" id="KW-0547">Nucleotide-binding</keyword>
<proteinExistence type="predicted"/>
<evidence type="ECO:0000256" key="1">
    <source>
        <dbReference type="ARBA" id="ARBA00022737"/>
    </source>
</evidence>
<dbReference type="InterPro" id="IPR011990">
    <property type="entry name" value="TPR-like_helical_dom_sf"/>
</dbReference>
<dbReference type="Pfam" id="PF24883">
    <property type="entry name" value="NPHP3_N"/>
    <property type="match status" value="1"/>
</dbReference>
<evidence type="ECO:0000313" key="4">
    <source>
        <dbReference type="EMBL" id="CRG89140.1"/>
    </source>
</evidence>
<dbReference type="Proteomes" id="UP000054383">
    <property type="component" value="Unassembled WGS sequence"/>
</dbReference>
<dbReference type="STRING" id="28573.A0A0U1M297"/>
<evidence type="ECO:0000313" key="5">
    <source>
        <dbReference type="Proteomes" id="UP000054383"/>
    </source>
</evidence>
<dbReference type="GO" id="GO:0004386">
    <property type="term" value="F:helicase activity"/>
    <property type="evidence" value="ECO:0007669"/>
    <property type="project" value="UniProtKB-KW"/>
</dbReference>
<keyword evidence="4" id="KW-0238">DNA-binding</keyword>
<dbReference type="Gene3D" id="3.40.50.300">
    <property type="entry name" value="P-loop containing nucleotide triphosphate hydrolases"/>
    <property type="match status" value="1"/>
</dbReference>
<feature type="domain" description="Nephrocystin 3-like N-terminal" evidence="3">
    <location>
        <begin position="318"/>
        <end position="473"/>
    </location>
</feature>
<dbReference type="OrthoDB" id="2546325at2759"/>
<gene>
    <name evidence="4" type="ORF">PISL3812_06176</name>
</gene>
<dbReference type="GO" id="GO:0003677">
    <property type="term" value="F:DNA binding"/>
    <property type="evidence" value="ECO:0007669"/>
    <property type="project" value="UniProtKB-KW"/>
</dbReference>
<dbReference type="PANTHER" id="PTHR10039">
    <property type="entry name" value="AMELOGENIN"/>
    <property type="match status" value="1"/>
</dbReference>
<dbReference type="InterPro" id="IPR056884">
    <property type="entry name" value="NPHP3-like_N"/>
</dbReference>
<keyword evidence="1" id="KW-0677">Repeat</keyword>
<sequence length="2084" mass="235374">MSPGLQVGPPSHPLSPTPGTLGLGHWKRVSGGVMDFDSFSNGAPRSVTSRRASRKTVAANESSSISNVVYSLKRRSGDELGATASSKLLNATHTTLLDWIRHQRMSKLPPEGSNYDKVLAWAQLFVERLHSFDLAIEHFAGDSYLAAQLAYGYCAILLELGEENASALKISFGFFYSTSMVLVNLLERTELFHVSQEIKEQLILALADLVTMVASVATHFHKALRSISKASISINIHGTFSGPIESFRGRCEKIAEAMWRHQLLRDDLDGDRVSEVKTIKHWLAPEDLVLANVAETTSHLAQDREELTCLWVGPYLTRFLKSTQHRSLSIAGKPGSGKTVLASVIVDHLQHPIGGVSYQTLFVPINGRVPAETSPRAVIKAILRQLFEKRIGNTHLFQILSDAYEHSRRVIADEDYDRILLGVLEAALGTPLRGAKPLVVVIDGVDEVIGGEASLLQKLQEATAKATQLKLILLGSQAAPARPDQANIPVTPDLILDDIAAVVRNTFENHKAFTTISEVEQEILVDRITQAANGSFLWAKIAAKQVRQEETTEALQKSVNTLVAAKLTITDLVTRCLQTPDLTENAKLILVWLATAERPLSQPEISTLLSIQADKATTIAHNVDVLHLLKPVNSLVYLENGYVYLRHTQIRSAVVDVFSKGKLVPHLKDRHADLVRRLLTYVRLSITEDREPSLTSLDIFEAGDILRKHVLLDFALRYWMVHLRQTAAFTNDGEKAAAKEFGKLFPTSTTFFLLQQTYWDNKDAPVLLSWYATVVHLCREILTPNHIATLQTTITLALFYRQIEHISEASQTIYEALTLSRKLLSDYHVITIQVASIFLEVTTSSVTDSKTEIMIKREEVLLLLIECYKSHYGATSEIVISTLTQLAEHYQFVKEERKAREIYLSLRSTTIQQYGVDSQEVREINANLNVHLKSQKTANDGYTEIDAGLLLLDVSEEDEVKETAKYDFVALLKMAEKHVAEGKLALAERTYVEIWQHAASECRMHYSVEWEERKVKAVLTYTKFLKSQKREYEASSLLTTTWQEYEQQSSFSSESTISHLVEVAEVMKTVGLSAVAISVFKRCAQYYEGTSRVHTSSYKSIQQSIQSTSKEVMEVASSLSSSSSSFTSETVLEEMIYEASSSITTIDETSITTVSTLYTRYISQHRWQDATRLIKRVLHGIWGTLFAASLQDVTLPSRHVDHCIELAEKLSRCYHSRRRLAKEEDILVRIYRAVRSDRKIGDKLLDRVTTELIQFFERTSQTEKVIHLRQEILSDYIKHYGLHHQIVIQNLWVLAELTRPRPIFVDYYRQIISAVNKDSEISKQEAIEPLIIVATELWSQARYSEAVQYYTIIFNTFLQQPKVSVKFEQQEFVKSFFSRYTHCLRTLQSEFTAIHKITVEYQSKVKAIFGATASITIEATLTLAKLCQESKRYEIEAIHLYEELLKVKSEEIDYQEITATLDSIYEEQTAIVTSTESKSVSSSQVERAVSVLRRRITSVRQTHGWAHEESLSKMQEMVSFYSKREETESVVQELKEATVQILSTETSSTRLSAAATAIASSYTMSRQITKATELSQEIYRQIIMKDTTNVKTVQFDLSSKERQSLVFLAQLEYSLRQNSSVTLNEIFSALTTEYVYFEEFRRLTKQTTNVSLYSVSATCARLYSFLLSKERHSTATRVYEEFIAYFSAAEAKRVKLTEATQVRIFALTLLDYFSIHESNNFIRSVGIASEKRVQTLIAEKKYTEACDLALAAFKYISAHESYRTATIVKFVFQLGMTISGKQIPGTIDGAIHKKMLGVSVTIMQDVLSVLKDLNINLAQLNISHLNDLIGLLGEQRDYQTLAWLLTLLWNSREAQRSWQSSITFALGRRFILVRYLVGDTAAAVRLAEDTVYNCRRVHGHRHKITLDMSILLSQLYSSVAQKYQSQKGGQDMAHRYYKKAAAVHENILRAFTDPTYAELDGGDMNLCLDESASSIDLTAAGASAQSGLSEGEHVRQHLHLFKLAIERFGDWPKDYSEYERLNADVFREFKEDLQGIEGVEKWNLKNFGSGKAESNADLLDPNFNNWEILEISNVTNGAEEEEEL</sequence>
<keyword evidence="5" id="KW-1185">Reference proteome</keyword>
<dbReference type="SUPFAM" id="SSF52540">
    <property type="entry name" value="P-loop containing nucleoside triphosphate hydrolases"/>
    <property type="match status" value="1"/>
</dbReference>
<name>A0A0U1M297_TALIS</name>
<evidence type="ECO:0000259" key="3">
    <source>
        <dbReference type="Pfam" id="PF24883"/>
    </source>
</evidence>
<dbReference type="OMA" id="QIVMKDT"/>
<feature type="region of interest" description="Disordered" evidence="2">
    <location>
        <begin position="1"/>
        <end position="20"/>
    </location>
</feature>
<evidence type="ECO:0000256" key="2">
    <source>
        <dbReference type="SAM" id="MobiDB-lite"/>
    </source>
</evidence>
<protein>
    <submittedName>
        <fullName evidence="4">Chromodomain-helicase-DNA-binding protein 8</fullName>
    </submittedName>
</protein>
<dbReference type="InterPro" id="IPR027417">
    <property type="entry name" value="P-loop_NTPase"/>
</dbReference>
<dbReference type="PANTHER" id="PTHR10039:SF9">
    <property type="entry name" value="NACHT DOMAIN PROTEIN (AFU_ORTHOLOGUE AFUA_2G01760)"/>
    <property type="match status" value="1"/>
</dbReference>
<dbReference type="EMBL" id="CVMT01000005">
    <property type="protein sequence ID" value="CRG89140.1"/>
    <property type="molecule type" value="Genomic_DNA"/>
</dbReference>
<keyword evidence="4" id="KW-0067">ATP-binding</keyword>
<reference evidence="4 5" key="1">
    <citation type="submission" date="2015-04" db="EMBL/GenBank/DDBJ databases">
        <authorList>
            <person name="Syromyatnikov M.Y."/>
            <person name="Popov V.N."/>
        </authorList>
    </citation>
    <scope>NUCLEOTIDE SEQUENCE [LARGE SCALE GENOMIC DNA]</scope>
    <source>
        <strain evidence="4">WF-38-12</strain>
    </source>
</reference>
<organism evidence="4 5">
    <name type="scientific">Talaromyces islandicus</name>
    <name type="common">Penicillium islandicum</name>
    <dbReference type="NCBI Taxonomy" id="28573"/>
    <lineage>
        <taxon>Eukaryota</taxon>
        <taxon>Fungi</taxon>
        <taxon>Dikarya</taxon>
        <taxon>Ascomycota</taxon>
        <taxon>Pezizomycotina</taxon>
        <taxon>Eurotiomycetes</taxon>
        <taxon>Eurotiomycetidae</taxon>
        <taxon>Eurotiales</taxon>
        <taxon>Trichocomaceae</taxon>
        <taxon>Talaromyces</taxon>
        <taxon>Talaromyces sect. Islandici</taxon>
    </lineage>
</organism>
<keyword evidence="4" id="KW-0378">Hydrolase</keyword>
<dbReference type="Gene3D" id="1.25.40.10">
    <property type="entry name" value="Tetratricopeptide repeat domain"/>
    <property type="match status" value="1"/>
</dbReference>